<feature type="compositionally biased region" description="Gly residues" evidence="1">
    <location>
        <begin position="461"/>
        <end position="474"/>
    </location>
</feature>
<comment type="caution">
    <text evidence="2">The sequence shown here is derived from an EMBL/GenBank/DDBJ whole genome shotgun (WGS) entry which is preliminary data.</text>
</comment>
<feature type="compositionally biased region" description="Basic residues" evidence="1">
    <location>
        <begin position="301"/>
        <end position="312"/>
    </location>
</feature>
<name>A0AAE1ELJ9_PETCI</name>
<reference evidence="2" key="1">
    <citation type="submission" date="2023-10" db="EMBL/GenBank/DDBJ databases">
        <title>Genome assemblies of two species of porcelain crab, Petrolisthes cinctipes and Petrolisthes manimaculis (Anomura: Porcellanidae).</title>
        <authorList>
            <person name="Angst P."/>
        </authorList>
    </citation>
    <scope>NUCLEOTIDE SEQUENCE</scope>
    <source>
        <strain evidence="2">PB745_01</strain>
        <tissue evidence="2">Gill</tissue>
    </source>
</reference>
<keyword evidence="3" id="KW-1185">Reference proteome</keyword>
<dbReference type="EMBL" id="JAWQEG010006860">
    <property type="protein sequence ID" value="KAK3853706.1"/>
    <property type="molecule type" value="Genomic_DNA"/>
</dbReference>
<evidence type="ECO:0000313" key="3">
    <source>
        <dbReference type="Proteomes" id="UP001286313"/>
    </source>
</evidence>
<gene>
    <name evidence="2" type="ORF">Pcinc_039765</name>
</gene>
<feature type="compositionally biased region" description="Low complexity" evidence="1">
    <location>
        <begin position="318"/>
        <end position="343"/>
    </location>
</feature>
<proteinExistence type="predicted"/>
<feature type="compositionally biased region" description="Low complexity" evidence="1">
    <location>
        <begin position="402"/>
        <end position="414"/>
    </location>
</feature>
<dbReference type="PANTHER" id="PTHR10773">
    <property type="entry name" value="DNA-DIRECTED RNA POLYMERASES I, II, AND III SUBUNIT RPABC2"/>
    <property type="match status" value="1"/>
</dbReference>
<evidence type="ECO:0000256" key="1">
    <source>
        <dbReference type="SAM" id="MobiDB-lite"/>
    </source>
</evidence>
<dbReference type="AlphaFoldDB" id="A0AAE1ELJ9"/>
<accession>A0AAE1ELJ9</accession>
<feature type="region of interest" description="Disordered" evidence="1">
    <location>
        <begin position="459"/>
        <end position="478"/>
    </location>
</feature>
<dbReference type="Proteomes" id="UP001286313">
    <property type="component" value="Unassembled WGS sequence"/>
</dbReference>
<protein>
    <submittedName>
        <fullName evidence="2">Uncharacterized protein</fullName>
    </submittedName>
</protein>
<dbReference type="PANTHER" id="PTHR10773:SF19">
    <property type="match status" value="1"/>
</dbReference>
<feature type="region of interest" description="Disordered" evidence="1">
    <location>
        <begin position="292"/>
        <end position="436"/>
    </location>
</feature>
<sequence>MASNFYHSMVTQPTFIGSGHAPTQPESSISSKEKKKRTRNPENWKKEKRKRAILSGQAYVNTKGELVGPRAIGPDCNCKNKCFTAVSDENRNMIFNGYYSLNSYDEQNAYLYGLIRRHDIQRKRKPVSERRTCSYKYYVRIKGKEIQVCKKAFANIHGISDKKIRTLCIKHEQNILFPRDNRGRHRNRPRKVTPELVTLIKHHILKMLSGPNGSDYIKTDKNQGPDVNISKLHKSFLQQYEPEAIDPETDKVIKDYDAKVKSWLYFKVFHEEFKSMDFNTVKRKLSDLRKSLEASGALQTTKKKPKQSRPRNRNTDHNNQSQRNAANNNNNNNNNNSNNNNNNEASVSTVPVSIGPGTQMPVYPGSQQPPTLPPNLQLSVLGLPHLNNTHTAGPFNTGGGSQQPQQQPLNLQTGGQTGTGQDGNQPPQPLPLNLHSMGGHVPSYYLSLGHMSNLISIPVSSGGGQNGGQNGPGNGFPTQHNMQQFSPGAIIPTQAVATGPGGPPPSQPHLIQGGVGVTYSTAPQHNPAAMY</sequence>
<evidence type="ECO:0000313" key="2">
    <source>
        <dbReference type="EMBL" id="KAK3853706.1"/>
    </source>
</evidence>
<organism evidence="2 3">
    <name type="scientific">Petrolisthes cinctipes</name>
    <name type="common">Flat porcelain crab</name>
    <dbReference type="NCBI Taxonomy" id="88211"/>
    <lineage>
        <taxon>Eukaryota</taxon>
        <taxon>Metazoa</taxon>
        <taxon>Ecdysozoa</taxon>
        <taxon>Arthropoda</taxon>
        <taxon>Crustacea</taxon>
        <taxon>Multicrustacea</taxon>
        <taxon>Malacostraca</taxon>
        <taxon>Eumalacostraca</taxon>
        <taxon>Eucarida</taxon>
        <taxon>Decapoda</taxon>
        <taxon>Pleocyemata</taxon>
        <taxon>Anomura</taxon>
        <taxon>Galatheoidea</taxon>
        <taxon>Porcellanidae</taxon>
        <taxon>Petrolisthes</taxon>
    </lineage>
</organism>
<feature type="region of interest" description="Disordered" evidence="1">
    <location>
        <begin position="16"/>
        <end position="48"/>
    </location>
</feature>